<feature type="compositionally biased region" description="Basic residues" evidence="1">
    <location>
        <begin position="163"/>
        <end position="172"/>
    </location>
</feature>
<evidence type="ECO:0000313" key="2">
    <source>
        <dbReference type="EMBL" id="EXJ87314.1"/>
    </source>
</evidence>
<feature type="region of interest" description="Disordered" evidence="1">
    <location>
        <begin position="327"/>
        <end position="357"/>
    </location>
</feature>
<feature type="compositionally biased region" description="Acidic residues" evidence="1">
    <location>
        <begin position="99"/>
        <end position="110"/>
    </location>
</feature>
<evidence type="ECO:0000256" key="1">
    <source>
        <dbReference type="SAM" id="MobiDB-lite"/>
    </source>
</evidence>
<dbReference type="RefSeq" id="XP_007732593.1">
    <property type="nucleotide sequence ID" value="XM_007734403.1"/>
</dbReference>
<dbReference type="Proteomes" id="UP000019478">
    <property type="component" value="Unassembled WGS sequence"/>
</dbReference>
<evidence type="ECO:0000313" key="3">
    <source>
        <dbReference type="Proteomes" id="UP000019478"/>
    </source>
</evidence>
<organism evidence="2 3">
    <name type="scientific">Capronia epimyces CBS 606.96</name>
    <dbReference type="NCBI Taxonomy" id="1182542"/>
    <lineage>
        <taxon>Eukaryota</taxon>
        <taxon>Fungi</taxon>
        <taxon>Dikarya</taxon>
        <taxon>Ascomycota</taxon>
        <taxon>Pezizomycotina</taxon>
        <taxon>Eurotiomycetes</taxon>
        <taxon>Chaetothyriomycetidae</taxon>
        <taxon>Chaetothyriales</taxon>
        <taxon>Herpotrichiellaceae</taxon>
        <taxon>Capronia</taxon>
    </lineage>
</organism>
<keyword evidence="3" id="KW-1185">Reference proteome</keyword>
<name>W9YYE4_9EURO</name>
<dbReference type="OrthoDB" id="4159241at2759"/>
<comment type="caution">
    <text evidence="2">The sequence shown here is derived from an EMBL/GenBank/DDBJ whole genome shotgun (WGS) entry which is preliminary data.</text>
</comment>
<feature type="region of interest" description="Disordered" evidence="1">
    <location>
        <begin position="1"/>
        <end position="70"/>
    </location>
</feature>
<dbReference type="HOGENOM" id="CLU_040942_0_0_1"/>
<feature type="compositionally biased region" description="Polar residues" evidence="1">
    <location>
        <begin position="343"/>
        <end position="357"/>
    </location>
</feature>
<dbReference type="GeneID" id="19168393"/>
<accession>W9YYE4</accession>
<proteinExistence type="predicted"/>
<sequence>MARNKNREIGRRHASATPQRPHRPVQNFIDLTQSDPWVPRSTALPVRPTPLSPSFSGRASTVAVPQDPKSNPAYLFQQLALAKNRASSRPVFSSKLEAEETAGESAEDGQVETPTPGQKEVKEKRKKKSKEKKEKQQLEEAEAEANKKPNRKKEHNKSENGKDKKKSKKVKEKPKNDMEESVEDKRPKEVKYEPKDQEPGTSFPGLLRLYFIPSRRHLLIEFTVTQSRKRKRQYDEEISSRRAGEIEANAINKLRESLPTARIARVTKDLQRETGVDPTDMAVLVTTARETILDLARQQLEQTERSFQTIQTELLRMLKKQNDKLARLEGKRVEDSSDEEGDNANSRAPASEACPTN</sequence>
<dbReference type="EMBL" id="AMGY01000003">
    <property type="protein sequence ID" value="EXJ87314.1"/>
    <property type="molecule type" value="Genomic_DNA"/>
</dbReference>
<reference evidence="2 3" key="1">
    <citation type="submission" date="2013-03" db="EMBL/GenBank/DDBJ databases">
        <title>The Genome Sequence of Capronia epimyces CBS 606.96.</title>
        <authorList>
            <consortium name="The Broad Institute Genomics Platform"/>
            <person name="Cuomo C."/>
            <person name="de Hoog S."/>
            <person name="Gorbushina A."/>
            <person name="Walker B."/>
            <person name="Young S.K."/>
            <person name="Zeng Q."/>
            <person name="Gargeya S."/>
            <person name="Fitzgerald M."/>
            <person name="Haas B."/>
            <person name="Abouelleil A."/>
            <person name="Allen A.W."/>
            <person name="Alvarado L."/>
            <person name="Arachchi H.M."/>
            <person name="Berlin A.M."/>
            <person name="Chapman S.B."/>
            <person name="Gainer-Dewar J."/>
            <person name="Goldberg J."/>
            <person name="Griggs A."/>
            <person name="Gujja S."/>
            <person name="Hansen M."/>
            <person name="Howarth C."/>
            <person name="Imamovic A."/>
            <person name="Ireland A."/>
            <person name="Larimer J."/>
            <person name="McCowan C."/>
            <person name="Murphy C."/>
            <person name="Pearson M."/>
            <person name="Poon T.W."/>
            <person name="Priest M."/>
            <person name="Roberts A."/>
            <person name="Saif S."/>
            <person name="Shea T."/>
            <person name="Sisk P."/>
            <person name="Sykes S."/>
            <person name="Wortman J."/>
            <person name="Nusbaum C."/>
            <person name="Birren B."/>
        </authorList>
    </citation>
    <scope>NUCLEOTIDE SEQUENCE [LARGE SCALE GENOMIC DNA]</scope>
    <source>
        <strain evidence="2 3">CBS 606.96</strain>
    </source>
</reference>
<protein>
    <submittedName>
        <fullName evidence="2">Uncharacterized protein</fullName>
    </submittedName>
</protein>
<gene>
    <name evidence="2" type="ORF">A1O3_04273</name>
</gene>
<feature type="compositionally biased region" description="Basic and acidic residues" evidence="1">
    <location>
        <begin position="173"/>
        <end position="198"/>
    </location>
</feature>
<dbReference type="AlphaFoldDB" id="W9YYE4"/>
<feature type="compositionally biased region" description="Basic and acidic residues" evidence="1">
    <location>
        <begin position="1"/>
        <end position="11"/>
    </location>
</feature>
<feature type="region of interest" description="Disordered" evidence="1">
    <location>
        <begin position="83"/>
        <end position="203"/>
    </location>
</feature>